<comment type="caution">
    <text evidence="1">The sequence shown here is derived from an EMBL/GenBank/DDBJ whole genome shotgun (WGS) entry which is preliminary data.</text>
</comment>
<reference evidence="2" key="1">
    <citation type="submission" date="2017-09" db="EMBL/GenBank/DDBJ databases">
        <title>Depth-based differentiation of microbial function through sediment-hosted aquifers and enrichment of novel symbionts in the deep terrestrial subsurface.</title>
        <authorList>
            <person name="Probst A.J."/>
            <person name="Ladd B."/>
            <person name="Jarett J.K."/>
            <person name="Geller-Mcgrath D.E."/>
            <person name="Sieber C.M.K."/>
            <person name="Emerson J.B."/>
            <person name="Anantharaman K."/>
            <person name="Thomas B.C."/>
            <person name="Malmstrom R."/>
            <person name="Stieglmeier M."/>
            <person name="Klingl A."/>
            <person name="Woyke T."/>
            <person name="Ryan C.M."/>
            <person name="Banfield J.F."/>
        </authorList>
    </citation>
    <scope>NUCLEOTIDE SEQUENCE [LARGE SCALE GENOMIC DNA]</scope>
</reference>
<protein>
    <submittedName>
        <fullName evidence="1">Uncharacterized protein</fullName>
    </submittedName>
</protein>
<dbReference type="Proteomes" id="UP000229364">
    <property type="component" value="Unassembled WGS sequence"/>
</dbReference>
<proteinExistence type="predicted"/>
<name>A0A2M7VIY7_9BACT</name>
<accession>A0A2M7VIY7</accession>
<evidence type="ECO:0000313" key="1">
    <source>
        <dbReference type="EMBL" id="PJA01800.1"/>
    </source>
</evidence>
<evidence type="ECO:0000313" key="2">
    <source>
        <dbReference type="Proteomes" id="UP000229364"/>
    </source>
</evidence>
<gene>
    <name evidence="1" type="ORF">COX74_00810</name>
</gene>
<dbReference type="AlphaFoldDB" id="A0A2M7VIY7"/>
<dbReference type="EMBL" id="PFPR01000021">
    <property type="protein sequence ID" value="PJA01800.1"/>
    <property type="molecule type" value="Genomic_DNA"/>
</dbReference>
<organism evidence="1 2">
    <name type="scientific">bacterium (Candidatus Gribaldobacteria) CG_4_10_14_0_2_um_filter_41_16</name>
    <dbReference type="NCBI Taxonomy" id="2014265"/>
    <lineage>
        <taxon>Bacteria</taxon>
        <taxon>Candidatus Gribaldobacteria</taxon>
    </lineage>
</organism>
<sequence length="95" mass="10619">MVAILLYQRFEKRKNSKILYSPETIKIRLILPQSGGEAAAKASPAPLVAGLGERNSSSQKSEFVSYSTAPKSEFLRTFEIVLPNLIHKCKKRNLN</sequence>